<evidence type="ECO:0000313" key="3">
    <source>
        <dbReference type="Proteomes" id="UP000663828"/>
    </source>
</evidence>
<evidence type="ECO:0000313" key="2">
    <source>
        <dbReference type="EMBL" id="CAF1614286.1"/>
    </source>
</evidence>
<dbReference type="EMBL" id="CAJNOR010007279">
    <property type="protein sequence ID" value="CAF1614286.1"/>
    <property type="molecule type" value="Genomic_DNA"/>
</dbReference>
<evidence type="ECO:0000313" key="1">
    <source>
        <dbReference type="EMBL" id="CAF1345067.1"/>
    </source>
</evidence>
<accession>A0A815GZI0</accession>
<dbReference type="Proteomes" id="UP000663828">
    <property type="component" value="Unassembled WGS sequence"/>
</dbReference>
<reference evidence="1" key="1">
    <citation type="submission" date="2021-02" db="EMBL/GenBank/DDBJ databases">
        <authorList>
            <person name="Nowell W R."/>
        </authorList>
    </citation>
    <scope>NUCLEOTIDE SEQUENCE</scope>
</reference>
<dbReference type="OrthoDB" id="10013082at2759"/>
<organism evidence="1 4">
    <name type="scientific">Adineta ricciae</name>
    <name type="common">Rotifer</name>
    <dbReference type="NCBI Taxonomy" id="249248"/>
    <lineage>
        <taxon>Eukaryota</taxon>
        <taxon>Metazoa</taxon>
        <taxon>Spiralia</taxon>
        <taxon>Gnathifera</taxon>
        <taxon>Rotifera</taxon>
        <taxon>Eurotatoria</taxon>
        <taxon>Bdelloidea</taxon>
        <taxon>Adinetida</taxon>
        <taxon>Adinetidae</taxon>
        <taxon>Adineta</taxon>
    </lineage>
</organism>
<dbReference type="Proteomes" id="UP000663852">
    <property type="component" value="Unassembled WGS sequence"/>
</dbReference>
<name>A0A815GZI0_ADIRI</name>
<dbReference type="EMBL" id="CAJNOJ010000257">
    <property type="protein sequence ID" value="CAF1345067.1"/>
    <property type="molecule type" value="Genomic_DNA"/>
</dbReference>
<keyword evidence="3" id="KW-1185">Reference proteome</keyword>
<evidence type="ECO:0000313" key="4">
    <source>
        <dbReference type="Proteomes" id="UP000663852"/>
    </source>
</evidence>
<sequence>MYTISDIQFDGNLFQHATECILLLCETSTAFPIIPIPHANLLAFIQVFPQSQNCRTYIRNNPHPGHTLYAYEDNLYQWLRDGFDMSNNLRNLTVFCHADKQFYVQDWIDFYQQQLNGQTVGICIFEKLNEELLLTGQKYIRSLRETFRHNVAIHNQLNEYFRNICNALEELALQNAALLD</sequence>
<gene>
    <name evidence="1" type="ORF">EDS130_LOCUS32956</name>
    <name evidence="2" type="ORF">XAT740_LOCUS49337</name>
</gene>
<dbReference type="AlphaFoldDB" id="A0A815GZI0"/>
<comment type="caution">
    <text evidence="1">The sequence shown here is derived from an EMBL/GenBank/DDBJ whole genome shotgun (WGS) entry which is preliminary data.</text>
</comment>
<proteinExistence type="predicted"/>
<protein>
    <submittedName>
        <fullName evidence="1">Uncharacterized protein</fullName>
    </submittedName>
</protein>